<dbReference type="CDD" id="cd01185">
    <property type="entry name" value="INTN1_C_like"/>
    <property type="match status" value="1"/>
</dbReference>
<dbReference type="Pfam" id="PF17293">
    <property type="entry name" value="Arm-DNA-bind_5"/>
    <property type="match status" value="1"/>
</dbReference>
<dbReference type="GO" id="GO:0006310">
    <property type="term" value="P:DNA recombination"/>
    <property type="evidence" value="ECO:0007669"/>
    <property type="project" value="UniProtKB-KW"/>
</dbReference>
<dbReference type="GO" id="GO:0015074">
    <property type="term" value="P:DNA integration"/>
    <property type="evidence" value="ECO:0007669"/>
    <property type="project" value="InterPro"/>
</dbReference>
<dbReference type="Pfam" id="PF00589">
    <property type="entry name" value="Phage_integrase"/>
    <property type="match status" value="1"/>
</dbReference>
<reference evidence="3" key="1">
    <citation type="submission" date="2020-10" db="EMBL/GenBank/DDBJ databases">
        <authorList>
            <person name="Gilroy R."/>
        </authorList>
    </citation>
    <scope>NUCLEOTIDE SEQUENCE</scope>
    <source>
        <strain evidence="3">B1-13419</strain>
    </source>
</reference>
<comment type="caution">
    <text evidence="3">The sequence shown here is derived from an EMBL/GenBank/DDBJ whole genome shotgun (WGS) entry which is preliminary data.</text>
</comment>
<protein>
    <submittedName>
        <fullName evidence="3">Site-specific integrase</fullName>
    </submittedName>
</protein>
<dbReference type="InterPro" id="IPR025269">
    <property type="entry name" value="SAM-like_dom"/>
</dbReference>
<dbReference type="PANTHER" id="PTHR30349">
    <property type="entry name" value="PHAGE INTEGRASE-RELATED"/>
    <property type="match status" value="1"/>
</dbReference>
<reference evidence="3" key="2">
    <citation type="journal article" date="2021" name="PeerJ">
        <title>Extensive microbial diversity within the chicken gut microbiome revealed by metagenomics and culture.</title>
        <authorList>
            <person name="Gilroy R."/>
            <person name="Ravi A."/>
            <person name="Getino M."/>
            <person name="Pursley I."/>
            <person name="Horton D.L."/>
            <person name="Alikhan N.F."/>
            <person name="Baker D."/>
            <person name="Gharbi K."/>
            <person name="Hall N."/>
            <person name="Watson M."/>
            <person name="Adriaenssens E.M."/>
            <person name="Foster-Nyarko E."/>
            <person name="Jarju S."/>
            <person name="Secka A."/>
            <person name="Antonio M."/>
            <person name="Oren A."/>
            <person name="Chaudhuri R.R."/>
            <person name="La Ragione R."/>
            <person name="Hildebrand F."/>
            <person name="Pallen M.J."/>
        </authorList>
    </citation>
    <scope>NUCLEOTIDE SEQUENCE</scope>
    <source>
        <strain evidence="3">B1-13419</strain>
    </source>
</reference>
<accession>A0A9D9NJ76</accession>
<dbReference type="InterPro" id="IPR050090">
    <property type="entry name" value="Tyrosine_recombinase_XerCD"/>
</dbReference>
<dbReference type="InterPro" id="IPR011010">
    <property type="entry name" value="DNA_brk_join_enz"/>
</dbReference>
<dbReference type="PROSITE" id="PS51898">
    <property type="entry name" value="TYR_RECOMBINASE"/>
    <property type="match status" value="1"/>
</dbReference>
<evidence type="ECO:0000256" key="1">
    <source>
        <dbReference type="ARBA" id="ARBA00023172"/>
    </source>
</evidence>
<dbReference type="Pfam" id="PF13102">
    <property type="entry name" value="Phage_int_SAM_5"/>
    <property type="match status" value="1"/>
</dbReference>
<name>A0A9D9NJ76_9BACT</name>
<keyword evidence="1" id="KW-0233">DNA recombination</keyword>
<feature type="domain" description="Tyr recombinase" evidence="2">
    <location>
        <begin position="195"/>
        <end position="361"/>
    </location>
</feature>
<dbReference type="InterPro" id="IPR035386">
    <property type="entry name" value="Arm-DNA-bind_5"/>
</dbReference>
<dbReference type="InterPro" id="IPR013762">
    <property type="entry name" value="Integrase-like_cat_sf"/>
</dbReference>
<dbReference type="Proteomes" id="UP000823757">
    <property type="component" value="Unassembled WGS sequence"/>
</dbReference>
<sequence>MKCVKVSLRKRELPSGKITLYLDYYPPIRDVSTNKCHRHEYLGIYLLKSPKTRAEKAVNTEKLLQAEAIRAERELSILRGKLDFLDRSKLKMDFLAYFRNQLDSHDQKWTKVYDHFYNYVGGHCMVGDLNAGMCSGFREYLLGARQLAHPERTLSRNSAAGYWSTFRGLLAIAYKEKILGENINDYLDRIDTVETRREYLTLEELRRLAETPCDIPVLKNASLFSCLTGLRASDVLALEWKNIVKNADGAWCMRLRTEKTDTEATLPLSDEALSFCGEFSSGLVFKGLKKHQMQKPLEKWIKAAGIEKHITFHCFRHTFATLQVAQGTDIYTVQHLLTHKNVGTTQIYADIVDEKMRAASERIKIRDD</sequence>
<dbReference type="PANTHER" id="PTHR30349:SF64">
    <property type="entry name" value="PROPHAGE INTEGRASE INTD-RELATED"/>
    <property type="match status" value="1"/>
</dbReference>
<proteinExistence type="predicted"/>
<evidence type="ECO:0000313" key="4">
    <source>
        <dbReference type="Proteomes" id="UP000823757"/>
    </source>
</evidence>
<dbReference type="GO" id="GO:0003677">
    <property type="term" value="F:DNA binding"/>
    <property type="evidence" value="ECO:0007669"/>
    <property type="project" value="InterPro"/>
</dbReference>
<dbReference type="EMBL" id="JADIMD010000106">
    <property type="protein sequence ID" value="MBO8475053.1"/>
    <property type="molecule type" value="Genomic_DNA"/>
</dbReference>
<dbReference type="InterPro" id="IPR002104">
    <property type="entry name" value="Integrase_catalytic"/>
</dbReference>
<dbReference type="Gene3D" id="1.10.443.10">
    <property type="entry name" value="Intergrase catalytic core"/>
    <property type="match status" value="1"/>
</dbReference>
<evidence type="ECO:0000259" key="2">
    <source>
        <dbReference type="PROSITE" id="PS51898"/>
    </source>
</evidence>
<dbReference type="SUPFAM" id="SSF56349">
    <property type="entry name" value="DNA breaking-rejoining enzymes"/>
    <property type="match status" value="1"/>
</dbReference>
<dbReference type="AlphaFoldDB" id="A0A9D9NJ76"/>
<organism evidence="3 4">
    <name type="scientific">Candidatus Cryptobacteroides faecigallinarum</name>
    <dbReference type="NCBI Taxonomy" id="2840763"/>
    <lineage>
        <taxon>Bacteria</taxon>
        <taxon>Pseudomonadati</taxon>
        <taxon>Bacteroidota</taxon>
        <taxon>Bacteroidia</taxon>
        <taxon>Bacteroidales</taxon>
        <taxon>Candidatus Cryptobacteroides</taxon>
    </lineage>
</organism>
<evidence type="ECO:0000313" key="3">
    <source>
        <dbReference type="EMBL" id="MBO8475053.1"/>
    </source>
</evidence>
<gene>
    <name evidence="3" type="ORF">IAB91_07175</name>
</gene>